<dbReference type="EMBL" id="JACSQV010000014">
    <property type="protein sequence ID" value="MBD7919697.1"/>
    <property type="molecule type" value="Genomic_DNA"/>
</dbReference>
<proteinExistence type="predicted"/>
<name>A0ABR8QGZ5_9CELL</name>
<reference evidence="1 2" key="1">
    <citation type="submission" date="2020-08" db="EMBL/GenBank/DDBJ databases">
        <title>A Genomic Blueprint of the Chicken Gut Microbiome.</title>
        <authorList>
            <person name="Gilroy R."/>
            <person name="Ravi A."/>
            <person name="Getino M."/>
            <person name="Pursley I."/>
            <person name="Horton D.L."/>
            <person name="Alikhan N.-F."/>
            <person name="Baker D."/>
            <person name="Gharbi K."/>
            <person name="Hall N."/>
            <person name="Watson M."/>
            <person name="Adriaenssens E.M."/>
            <person name="Foster-Nyarko E."/>
            <person name="Jarju S."/>
            <person name="Secka A."/>
            <person name="Antonio M."/>
            <person name="Oren A."/>
            <person name="Chaudhuri R."/>
            <person name="La Ragione R.M."/>
            <person name="Hildebrand F."/>
            <person name="Pallen M.J."/>
        </authorList>
    </citation>
    <scope>NUCLEOTIDE SEQUENCE [LARGE SCALE GENOMIC DNA]</scope>
    <source>
        <strain evidence="1 2">Sa3CUA2</strain>
    </source>
</reference>
<evidence type="ECO:0000313" key="1">
    <source>
        <dbReference type="EMBL" id="MBD7919697.1"/>
    </source>
</evidence>
<dbReference type="RefSeq" id="WP_191784338.1">
    <property type="nucleotide sequence ID" value="NZ_JACSQV010000014.1"/>
</dbReference>
<gene>
    <name evidence="1" type="ORF">H9657_15610</name>
</gene>
<accession>A0ABR8QGZ5</accession>
<evidence type="ECO:0000313" key="2">
    <source>
        <dbReference type="Proteomes" id="UP000604241"/>
    </source>
</evidence>
<comment type="caution">
    <text evidence="1">The sequence shown here is derived from an EMBL/GenBank/DDBJ whole genome shotgun (WGS) entry which is preliminary data.</text>
</comment>
<dbReference type="InterPro" id="IPR019639">
    <property type="entry name" value="DUF2505"/>
</dbReference>
<organism evidence="1 2">
    <name type="scientific">Cellulomonas avistercoris</name>
    <dbReference type="NCBI Taxonomy" id="2762242"/>
    <lineage>
        <taxon>Bacteria</taxon>
        <taxon>Bacillati</taxon>
        <taxon>Actinomycetota</taxon>
        <taxon>Actinomycetes</taxon>
        <taxon>Micrococcales</taxon>
        <taxon>Cellulomonadaceae</taxon>
        <taxon>Cellulomonas</taxon>
    </lineage>
</organism>
<sequence>MQLHVTIDLPTDVRGAAHLLADPAYVHAKVRASGAVDEQVDVSGTAAGAFTVTTRRAVPTSQIPAHLHALVGARIDVRQVEAWEAAAADGSRSGTVVVEIAGAPVRVTGRTSLVATGPDASRVTYEGEVRAAVPLFASAVEEAAGAAVRAALREEQSVAARWLAGADGTPTVGPAAP</sequence>
<dbReference type="Pfam" id="PF10698">
    <property type="entry name" value="DUF2505"/>
    <property type="match status" value="1"/>
</dbReference>
<protein>
    <submittedName>
        <fullName evidence="1">DUF2505 domain-containing protein</fullName>
    </submittedName>
</protein>
<dbReference type="Proteomes" id="UP000604241">
    <property type="component" value="Unassembled WGS sequence"/>
</dbReference>
<keyword evidence="2" id="KW-1185">Reference proteome</keyword>